<evidence type="ECO:0000313" key="12">
    <source>
        <dbReference type="Proteomes" id="UP000533598"/>
    </source>
</evidence>
<dbReference type="InterPro" id="IPR023828">
    <property type="entry name" value="Peptidase_S8_Ser-AS"/>
</dbReference>
<organism evidence="11 12">
    <name type="scientific">Crossiella cryophila</name>
    <dbReference type="NCBI Taxonomy" id="43355"/>
    <lineage>
        <taxon>Bacteria</taxon>
        <taxon>Bacillati</taxon>
        <taxon>Actinomycetota</taxon>
        <taxon>Actinomycetes</taxon>
        <taxon>Pseudonocardiales</taxon>
        <taxon>Pseudonocardiaceae</taxon>
        <taxon>Crossiella</taxon>
    </lineage>
</organism>
<sequence>MNRRSRTLAGLVALTTVSATLAVAPPATAAPATTPGAGTYHQVTLITGDRVRAGQRADGSWSLTVEPVADGTAFGYQQFPVTQHGRTDWYLVPNKADRLVGEGLLDRELFNVTGLIRQGFDDARSPALPLLVQYPEAATTRRAAELPGTTVRRELPSLNMAAVEEKKSSTAEFWRELTHQGPSTLAGGARKIWLNGKAKASLDTSVPQVGAPAAWQAGFTGKGTTVAVLDTGIDDTHPDVAGKVKHSKDFSGKGNVKDGDGHGTHVAATAVGSGAAEGGKFKGVAPEADLAVGKVLDDGGSGSFADIIAGMEWAAAEVKAKVISMSLGGGPTDGSDPMAQAVNTLSRKHNTLFVIAAGNAGAPGSVSSPASADLALTVGSVTKGGGRSEFSSQGPRVGDGAVKPEIAAPGSDIVAARATGTAMGQPVNERYTKASGTSMATPHVAGGAAILAQQHPDWTAEQIKSALVSTAVPVSGNGVFSVGGGRMDLGKAVGAKALASPSVVNAFLKWPSTKAETRTVTYTNPGTTPLTLNLKLDLADGTGNPAPAGLAKLSANSVTIPAGGKAEVGITLTPRAAKPGGYGGVLTASDGSTTVRSLVGASEEGEHYDVNAKAIRQDGKPATEQDGSVTLLRHQDGARYHLSFTGSTRVPPGVYSAIASITTQRPGADQTIAMVANPEVKITKAATVSFDTRQARRVKVSGDQPAARSGYWLSQMRQRIKDNGLTYSFGWLLNPRFSEYYSHSTGNSSPSFGYADNFRLEEPDLELFTEGAQRQEIPVGWLRGSPEDPVSTKVPSVYAGGGTVEELAKVDAKGKLVVIGLPGQTTFDEVYQRIRNIKAAGGLIAGLYVTDDQPFRAGERLAKEENPAALPSVRVFGDYGPKFAEYAKTGGQISLTTRRSSKYRYELSFPSPGKVPAKLDYPVKTADLAAITMAYHGFSEAEPPIVGASVEGLGDRLSTNWFTGAVASAERVEHYTPGNWEINVGGWYGASGDLVGKLKLEAGKSYRQEWNKAVTGPAFTGTTSNGVGDNHPWAWFKADLIDVTVPWFSDAAGHPRPADPGWGIDKGTTTLFADGKEVARHNAPGRGVFLRERATQYRLESDVSRDAPWWTTSTKISSVWTFGIPRVETGALPLFNVRYAPPVNLRNLAPGDREFAIPVTVPRQDGPAEATSLTVDYSVDDGATWQQAKVDKTASGWTATVRNPAKGFVSLRGKASDGTSSVEQTVLKAYEIG</sequence>
<dbReference type="PROSITE" id="PS00138">
    <property type="entry name" value="SUBTILASE_SER"/>
    <property type="match status" value="1"/>
</dbReference>
<keyword evidence="2 6" id="KW-0645">Protease</keyword>
<accession>A0A7W7C8X8</accession>
<evidence type="ECO:0000256" key="8">
    <source>
        <dbReference type="SAM" id="MobiDB-lite"/>
    </source>
</evidence>
<dbReference type="InterPro" id="IPR023827">
    <property type="entry name" value="Peptidase_S8_Asp-AS"/>
</dbReference>
<comment type="caution">
    <text evidence="11">The sequence shown here is derived from an EMBL/GenBank/DDBJ whole genome shotgun (WGS) entry which is preliminary data.</text>
</comment>
<evidence type="ECO:0000256" key="1">
    <source>
        <dbReference type="ARBA" id="ARBA00011073"/>
    </source>
</evidence>
<feature type="region of interest" description="Disordered" evidence="8">
    <location>
        <begin position="243"/>
        <end position="263"/>
    </location>
</feature>
<dbReference type="Pfam" id="PF00082">
    <property type="entry name" value="Peptidase_S8"/>
    <property type="match status" value="1"/>
</dbReference>
<dbReference type="Gene3D" id="3.40.50.200">
    <property type="entry name" value="Peptidase S8/S53 domain"/>
    <property type="match status" value="1"/>
</dbReference>
<dbReference type="PROSITE" id="PS00136">
    <property type="entry name" value="SUBTILASE_ASP"/>
    <property type="match status" value="1"/>
</dbReference>
<dbReference type="GO" id="GO:0006508">
    <property type="term" value="P:proteolysis"/>
    <property type="evidence" value="ECO:0007669"/>
    <property type="project" value="UniProtKB-KW"/>
</dbReference>
<evidence type="ECO:0000313" key="11">
    <source>
        <dbReference type="EMBL" id="MBB4676737.1"/>
    </source>
</evidence>
<dbReference type="PANTHER" id="PTHR43399:SF4">
    <property type="entry name" value="CELL WALL-ASSOCIATED PROTEASE"/>
    <property type="match status" value="1"/>
</dbReference>
<dbReference type="InterPro" id="IPR015500">
    <property type="entry name" value="Peptidase_S8_subtilisin-rel"/>
</dbReference>
<feature type="active site" description="Charge relay system" evidence="5 6">
    <location>
        <position position="262"/>
    </location>
</feature>
<dbReference type="SUPFAM" id="SSF52743">
    <property type="entry name" value="Subtilisin-like"/>
    <property type="match status" value="1"/>
</dbReference>
<evidence type="ECO:0000256" key="3">
    <source>
        <dbReference type="ARBA" id="ARBA00022801"/>
    </source>
</evidence>
<dbReference type="Gene3D" id="3.50.30.30">
    <property type="match status" value="1"/>
</dbReference>
<keyword evidence="3 6" id="KW-0378">Hydrolase</keyword>
<feature type="active site" description="Charge relay system" evidence="5 6">
    <location>
        <position position="438"/>
    </location>
</feature>
<dbReference type="GO" id="GO:0005975">
    <property type="term" value="P:carbohydrate metabolic process"/>
    <property type="evidence" value="ECO:0007669"/>
    <property type="project" value="UniProtKB-ARBA"/>
</dbReference>
<feature type="signal peptide" evidence="9">
    <location>
        <begin position="1"/>
        <end position="29"/>
    </location>
</feature>
<evidence type="ECO:0000256" key="9">
    <source>
        <dbReference type="SAM" id="SignalP"/>
    </source>
</evidence>
<evidence type="ECO:0000256" key="2">
    <source>
        <dbReference type="ARBA" id="ARBA00022670"/>
    </source>
</evidence>
<dbReference type="PROSITE" id="PS51892">
    <property type="entry name" value="SUBTILASE"/>
    <property type="match status" value="1"/>
</dbReference>
<dbReference type="PRINTS" id="PR00723">
    <property type="entry name" value="SUBTILISIN"/>
</dbReference>
<evidence type="ECO:0000256" key="7">
    <source>
        <dbReference type="RuleBase" id="RU003355"/>
    </source>
</evidence>
<name>A0A7W7C8X8_9PSEU</name>
<dbReference type="InterPro" id="IPR036852">
    <property type="entry name" value="Peptidase_S8/S53_dom_sf"/>
</dbReference>
<evidence type="ECO:0000256" key="4">
    <source>
        <dbReference type="ARBA" id="ARBA00022825"/>
    </source>
</evidence>
<evidence type="ECO:0000256" key="6">
    <source>
        <dbReference type="PROSITE-ProRule" id="PRU01240"/>
    </source>
</evidence>
<feature type="domain" description="Peptidase S8/S53" evidence="10">
    <location>
        <begin position="221"/>
        <end position="478"/>
    </location>
</feature>
<comment type="similarity">
    <text evidence="1 6 7">Belongs to the peptidase S8 family.</text>
</comment>
<keyword evidence="12" id="KW-1185">Reference proteome</keyword>
<dbReference type="PANTHER" id="PTHR43399">
    <property type="entry name" value="SUBTILISIN-RELATED"/>
    <property type="match status" value="1"/>
</dbReference>
<dbReference type="EMBL" id="JACHMH010000001">
    <property type="protein sequence ID" value="MBB4676737.1"/>
    <property type="molecule type" value="Genomic_DNA"/>
</dbReference>
<dbReference type="InterPro" id="IPR000209">
    <property type="entry name" value="Peptidase_S8/S53_dom"/>
</dbReference>
<dbReference type="InterPro" id="IPR013783">
    <property type="entry name" value="Ig-like_fold"/>
</dbReference>
<dbReference type="AlphaFoldDB" id="A0A7W7C8X8"/>
<dbReference type="InterPro" id="IPR051048">
    <property type="entry name" value="Peptidase_S8/S53_subtilisin"/>
</dbReference>
<dbReference type="RefSeq" id="WP_185002522.1">
    <property type="nucleotide sequence ID" value="NZ_BAAAUI010000068.1"/>
</dbReference>
<dbReference type="GO" id="GO:0004252">
    <property type="term" value="F:serine-type endopeptidase activity"/>
    <property type="evidence" value="ECO:0007669"/>
    <property type="project" value="UniProtKB-UniRule"/>
</dbReference>
<feature type="region of interest" description="Disordered" evidence="8">
    <location>
        <begin position="384"/>
        <end position="404"/>
    </location>
</feature>
<dbReference type="Gene3D" id="2.60.40.10">
    <property type="entry name" value="Immunoglobulins"/>
    <property type="match status" value="1"/>
</dbReference>
<protein>
    <submittedName>
        <fullName evidence="11">Subtilisin family serine protease</fullName>
    </submittedName>
</protein>
<evidence type="ECO:0000259" key="10">
    <source>
        <dbReference type="Pfam" id="PF00082"/>
    </source>
</evidence>
<dbReference type="Proteomes" id="UP000533598">
    <property type="component" value="Unassembled WGS sequence"/>
</dbReference>
<evidence type="ECO:0000256" key="5">
    <source>
        <dbReference type="PIRSR" id="PIRSR615500-1"/>
    </source>
</evidence>
<dbReference type="CDD" id="cd07487">
    <property type="entry name" value="Peptidases_S8_1"/>
    <property type="match status" value="1"/>
</dbReference>
<gene>
    <name evidence="11" type="ORF">HNR67_002855</name>
</gene>
<reference evidence="11 12" key="1">
    <citation type="submission" date="2020-08" db="EMBL/GenBank/DDBJ databases">
        <title>Sequencing the genomes of 1000 actinobacteria strains.</title>
        <authorList>
            <person name="Klenk H.-P."/>
        </authorList>
    </citation>
    <scope>NUCLEOTIDE SEQUENCE [LARGE SCALE GENOMIC DNA]</scope>
    <source>
        <strain evidence="11 12">DSM 44230</strain>
    </source>
</reference>
<proteinExistence type="inferred from homology"/>
<keyword evidence="4 6" id="KW-0720">Serine protease</keyword>
<feature type="chain" id="PRO_5030785812" evidence="9">
    <location>
        <begin position="30"/>
        <end position="1233"/>
    </location>
</feature>
<keyword evidence="9" id="KW-0732">Signal</keyword>
<feature type="active site" description="Charge relay system" evidence="5 6">
    <location>
        <position position="230"/>
    </location>
</feature>